<proteinExistence type="inferred from homology"/>
<evidence type="ECO:0000259" key="6">
    <source>
        <dbReference type="Pfam" id="PF08281"/>
    </source>
</evidence>
<dbReference type="InterPro" id="IPR013325">
    <property type="entry name" value="RNA_pol_sigma_r2"/>
</dbReference>
<dbReference type="SUPFAM" id="SSF88946">
    <property type="entry name" value="Sigma2 domain of RNA polymerase sigma factors"/>
    <property type="match status" value="1"/>
</dbReference>
<evidence type="ECO:0000256" key="4">
    <source>
        <dbReference type="ARBA" id="ARBA00023163"/>
    </source>
</evidence>
<evidence type="ECO:0000256" key="3">
    <source>
        <dbReference type="ARBA" id="ARBA00023082"/>
    </source>
</evidence>
<dbReference type="InterPro" id="IPR007627">
    <property type="entry name" value="RNA_pol_sigma70_r2"/>
</dbReference>
<dbReference type="GO" id="GO:0003677">
    <property type="term" value="F:DNA binding"/>
    <property type="evidence" value="ECO:0007669"/>
    <property type="project" value="InterPro"/>
</dbReference>
<dbReference type="InterPro" id="IPR013324">
    <property type="entry name" value="RNA_pol_sigma_r3/r4-like"/>
</dbReference>
<dbReference type="InterPro" id="IPR013249">
    <property type="entry name" value="RNA_pol_sigma70_r4_t2"/>
</dbReference>
<evidence type="ECO:0000313" key="9">
    <source>
        <dbReference type="Proteomes" id="UP000579945"/>
    </source>
</evidence>
<dbReference type="GO" id="GO:0006352">
    <property type="term" value="P:DNA-templated transcription initiation"/>
    <property type="evidence" value="ECO:0007669"/>
    <property type="project" value="InterPro"/>
</dbReference>
<feature type="domain" description="DUF6596" evidence="7">
    <location>
        <begin position="204"/>
        <end position="304"/>
    </location>
</feature>
<evidence type="ECO:0000256" key="2">
    <source>
        <dbReference type="ARBA" id="ARBA00023015"/>
    </source>
</evidence>
<dbReference type="InterPro" id="IPR036388">
    <property type="entry name" value="WH-like_DNA-bd_sf"/>
</dbReference>
<dbReference type="InterPro" id="IPR046531">
    <property type="entry name" value="DUF6596"/>
</dbReference>
<organism evidence="8 9">
    <name type="scientific">Nonomuraea dietziae</name>
    <dbReference type="NCBI Taxonomy" id="65515"/>
    <lineage>
        <taxon>Bacteria</taxon>
        <taxon>Bacillati</taxon>
        <taxon>Actinomycetota</taxon>
        <taxon>Actinomycetes</taxon>
        <taxon>Streptosporangiales</taxon>
        <taxon>Streptosporangiaceae</taxon>
        <taxon>Nonomuraea</taxon>
    </lineage>
</organism>
<dbReference type="AlphaFoldDB" id="A0A7W5UZJ7"/>
<feature type="domain" description="RNA polymerase sigma-70 region 2" evidence="5">
    <location>
        <begin position="29"/>
        <end position="88"/>
    </location>
</feature>
<dbReference type="Gene3D" id="1.10.10.10">
    <property type="entry name" value="Winged helix-like DNA-binding domain superfamily/Winged helix DNA-binding domain"/>
    <property type="match status" value="1"/>
</dbReference>
<keyword evidence="3" id="KW-0731">Sigma factor</keyword>
<protein>
    <submittedName>
        <fullName evidence="8">Putative RNA polymerase sigma factor</fullName>
    </submittedName>
</protein>
<name>A0A7W5UZJ7_9ACTN</name>
<gene>
    <name evidence="8" type="ORF">FHR33_001799</name>
</gene>
<evidence type="ECO:0000259" key="7">
    <source>
        <dbReference type="Pfam" id="PF20239"/>
    </source>
</evidence>
<comment type="similarity">
    <text evidence="1">Belongs to the sigma-70 factor family. ECF subfamily.</text>
</comment>
<sequence length="435" mass="47030">MAGGDRPAVSDPYGGRQAVVAVWRIESARIVSTLARFTGDFALAEDLAQESLAEALVAWPRDGVPRNPAGWLLTVGRRRAIDSFRRRSALDERYAALARHLGEGGAASGHPVGAAPDTDLLWDPDHVDDDLLALMFIACHPVLSREAQIALTLRVLGGLTSDEIARAFLVPTATVQARITRAKKTLAAARVPFEVPPTHECRKRLGPVLSVLYLIFTEGSTASSGPEWIRPDLAREAVRLTRILARLVPDESEVHGLLALLELTAARFPARLDDDGEPVLLEDQDRRRWDRAAIRRGRAALVQAGRVGRGLGVYGVQAAIAECHAVAPSVEETDWERIVLLYEALGRLAPSPVVELNRAVALSMAQGPAAALPLVDDLVAAGGLSGSHLLPSVRGELLRRLGKVDDARREIELAVRLCANERERGLLRRKLAALA</sequence>
<keyword evidence="2" id="KW-0805">Transcription regulation</keyword>
<dbReference type="SUPFAM" id="SSF88659">
    <property type="entry name" value="Sigma3 and sigma4 domains of RNA polymerase sigma factors"/>
    <property type="match status" value="1"/>
</dbReference>
<dbReference type="Pfam" id="PF08281">
    <property type="entry name" value="Sigma70_r4_2"/>
    <property type="match status" value="1"/>
</dbReference>
<evidence type="ECO:0000256" key="1">
    <source>
        <dbReference type="ARBA" id="ARBA00010641"/>
    </source>
</evidence>
<reference evidence="8 9" key="1">
    <citation type="submission" date="2020-08" db="EMBL/GenBank/DDBJ databases">
        <title>Sequencing the genomes of 1000 actinobacteria strains.</title>
        <authorList>
            <person name="Klenk H.-P."/>
        </authorList>
    </citation>
    <scope>NUCLEOTIDE SEQUENCE [LARGE SCALE GENOMIC DNA]</scope>
    <source>
        <strain evidence="8 9">DSM 44320</strain>
    </source>
</reference>
<accession>A0A7W5UZJ7</accession>
<evidence type="ECO:0000259" key="5">
    <source>
        <dbReference type="Pfam" id="PF04542"/>
    </source>
</evidence>
<dbReference type="Pfam" id="PF20239">
    <property type="entry name" value="DUF6596"/>
    <property type="match status" value="1"/>
</dbReference>
<comment type="caution">
    <text evidence="8">The sequence shown here is derived from an EMBL/GenBank/DDBJ whole genome shotgun (WGS) entry which is preliminary data.</text>
</comment>
<dbReference type="Proteomes" id="UP000579945">
    <property type="component" value="Unassembled WGS sequence"/>
</dbReference>
<feature type="domain" description="RNA polymerase sigma factor 70 region 4 type 2" evidence="6">
    <location>
        <begin position="136"/>
        <end position="186"/>
    </location>
</feature>
<keyword evidence="9" id="KW-1185">Reference proteome</keyword>
<keyword evidence="4" id="KW-0804">Transcription</keyword>
<dbReference type="Pfam" id="PF04542">
    <property type="entry name" value="Sigma70_r2"/>
    <property type="match status" value="1"/>
</dbReference>
<evidence type="ECO:0000313" key="8">
    <source>
        <dbReference type="EMBL" id="MBB3725939.1"/>
    </source>
</evidence>
<dbReference type="GO" id="GO:0016987">
    <property type="term" value="F:sigma factor activity"/>
    <property type="evidence" value="ECO:0007669"/>
    <property type="project" value="UniProtKB-KW"/>
</dbReference>
<dbReference type="PANTHER" id="PTHR47756:SF2">
    <property type="entry name" value="BLL6612 PROTEIN"/>
    <property type="match status" value="1"/>
</dbReference>
<dbReference type="EMBL" id="JACIBV010000001">
    <property type="protein sequence ID" value="MBB3725939.1"/>
    <property type="molecule type" value="Genomic_DNA"/>
</dbReference>
<dbReference type="PANTHER" id="PTHR47756">
    <property type="entry name" value="BLL6612 PROTEIN-RELATED"/>
    <property type="match status" value="1"/>
</dbReference>
<dbReference type="Gene3D" id="1.10.1740.10">
    <property type="match status" value="1"/>
</dbReference>